<gene>
    <name evidence="1" type="ORF">B4098_1450</name>
</gene>
<dbReference type="AlphaFoldDB" id="A0A150KAK8"/>
<dbReference type="PATRIC" id="fig|1398.26.peg.3411"/>
<dbReference type="EMBL" id="LQYG01000006">
    <property type="protein sequence ID" value="KYC66560.1"/>
    <property type="molecule type" value="Genomic_DNA"/>
</dbReference>
<dbReference type="Proteomes" id="UP000075288">
    <property type="component" value="Unassembled WGS sequence"/>
</dbReference>
<comment type="caution">
    <text evidence="1">The sequence shown here is derived from an EMBL/GenBank/DDBJ whole genome shotgun (WGS) entry which is preliminary data.</text>
</comment>
<dbReference type="RefSeq" id="WP_235601543.1">
    <property type="nucleotide sequence ID" value="NZ_LQYG01000006.1"/>
</dbReference>
<proteinExistence type="predicted"/>
<accession>A0A150KAK8</accession>
<protein>
    <submittedName>
        <fullName evidence="1">Uncharacterized protein</fullName>
    </submittedName>
</protein>
<reference evidence="1 2" key="1">
    <citation type="submission" date="2016-01" db="EMBL/GenBank/DDBJ databases">
        <title>Genome Sequences of Twelve Sporeforming Bacillus Species Isolated from Foods.</title>
        <authorList>
            <person name="Berendsen E.M."/>
            <person name="Wells-Bennik M.H."/>
            <person name="Krawcyk A.O."/>
            <person name="De Jong A."/>
            <person name="Holsappel S."/>
            <person name="Eijlander R.T."/>
            <person name="Kuipers O.P."/>
        </authorList>
    </citation>
    <scope>NUCLEOTIDE SEQUENCE [LARGE SCALE GENOMIC DNA]</scope>
    <source>
        <strain evidence="1 2">B4098</strain>
    </source>
</reference>
<sequence length="68" mass="7970">MYVLKTQYWVNGKMEVWGKKPVKERVSPNTGFVDDVGAPKKGEHPEAVIYWEEDNKVHKEVIELKKQK</sequence>
<organism evidence="1 2">
    <name type="scientific">Heyndrickxia coagulans</name>
    <name type="common">Weizmannia coagulans</name>
    <dbReference type="NCBI Taxonomy" id="1398"/>
    <lineage>
        <taxon>Bacteria</taxon>
        <taxon>Bacillati</taxon>
        <taxon>Bacillota</taxon>
        <taxon>Bacilli</taxon>
        <taxon>Bacillales</taxon>
        <taxon>Bacillaceae</taxon>
        <taxon>Heyndrickxia</taxon>
    </lineage>
</organism>
<evidence type="ECO:0000313" key="2">
    <source>
        <dbReference type="Proteomes" id="UP000075288"/>
    </source>
</evidence>
<evidence type="ECO:0000313" key="1">
    <source>
        <dbReference type="EMBL" id="KYC66560.1"/>
    </source>
</evidence>
<name>A0A150KAK8_HEYCO</name>